<dbReference type="AlphaFoldDB" id="K2H2A1"/>
<proteinExistence type="predicted"/>
<gene>
    <name evidence="1" type="ORF">ACD_2C00067G0004</name>
</gene>
<name>K2H2A1_9BACT</name>
<sequence>MMFDFADVVEYKYFYPDEIENFSNEAIVEKIFADNLSLKDELLQRFSILEWEDLRLMRVSLVELNLKIFQHHSWYLQEHWILVDRLIKDIDDEKSRALKEKEEAEKREELKDVEDIIF</sequence>
<comment type="caution">
    <text evidence="1">The sequence shown here is derived from an EMBL/GenBank/DDBJ whole genome shotgun (WGS) entry which is preliminary data.</text>
</comment>
<accession>K2H2A1</accession>
<evidence type="ECO:0000313" key="1">
    <source>
        <dbReference type="EMBL" id="EKE29980.1"/>
    </source>
</evidence>
<organism evidence="1">
    <name type="scientific">uncultured bacterium</name>
    <name type="common">gcode 4</name>
    <dbReference type="NCBI Taxonomy" id="1234023"/>
    <lineage>
        <taxon>Bacteria</taxon>
        <taxon>environmental samples</taxon>
    </lineage>
</organism>
<dbReference type="EMBL" id="AMFJ01000067">
    <property type="protein sequence ID" value="EKE29980.1"/>
    <property type="molecule type" value="Genomic_DNA"/>
</dbReference>
<protein>
    <submittedName>
        <fullName evidence="1">Uncharacterized protein</fullName>
    </submittedName>
</protein>
<reference evidence="1" key="1">
    <citation type="journal article" date="2012" name="Science">
        <title>Fermentation, hydrogen, and sulfur metabolism in multiple uncultivated bacterial phyla.</title>
        <authorList>
            <person name="Wrighton K.C."/>
            <person name="Thomas B.C."/>
            <person name="Sharon I."/>
            <person name="Miller C.S."/>
            <person name="Castelle C.J."/>
            <person name="VerBerkmoes N.C."/>
            <person name="Wilkins M.J."/>
            <person name="Hettich R.L."/>
            <person name="Lipton M.S."/>
            <person name="Williams K.H."/>
            <person name="Long P.E."/>
            <person name="Banfield J.F."/>
        </authorList>
    </citation>
    <scope>NUCLEOTIDE SEQUENCE [LARGE SCALE GENOMIC DNA]</scope>
</reference>